<dbReference type="InterPro" id="IPR039143">
    <property type="entry name" value="GNPNAT1-like"/>
</dbReference>
<organism evidence="2 3">
    <name type="scientific">Gracilibacillus salitolerans</name>
    <dbReference type="NCBI Taxonomy" id="2663022"/>
    <lineage>
        <taxon>Bacteria</taxon>
        <taxon>Bacillati</taxon>
        <taxon>Bacillota</taxon>
        <taxon>Bacilli</taxon>
        <taxon>Bacillales</taxon>
        <taxon>Bacillaceae</taxon>
        <taxon>Gracilibacillus</taxon>
    </lineage>
</organism>
<dbReference type="SUPFAM" id="SSF55729">
    <property type="entry name" value="Acyl-CoA N-acyltransferases (Nat)"/>
    <property type="match status" value="1"/>
</dbReference>
<dbReference type="KEGG" id="grc:GI584_16780"/>
<evidence type="ECO:0000259" key="1">
    <source>
        <dbReference type="PROSITE" id="PS51186"/>
    </source>
</evidence>
<dbReference type="InterPro" id="IPR016181">
    <property type="entry name" value="Acyl_CoA_acyltransferase"/>
</dbReference>
<dbReference type="EMBL" id="CP045915">
    <property type="protein sequence ID" value="QGH35598.1"/>
    <property type="molecule type" value="Genomic_DNA"/>
</dbReference>
<dbReference type="CDD" id="cd04301">
    <property type="entry name" value="NAT_SF"/>
    <property type="match status" value="1"/>
</dbReference>
<keyword evidence="3" id="KW-1185">Reference proteome</keyword>
<sequence>MDLKVVKTEEELQDAYKVRFTVFVNEQGVPEELEIDELEQEALHFIGYGNKGPVAASRMRFVDGYAKMERICVLQSQRGKGFGRDILLFMEDKAKEKGMKKAKLNAQIQAEKFYQSLGYETISGEFMDAGIPHVTMTKPL</sequence>
<dbReference type="Pfam" id="PF13673">
    <property type="entry name" value="Acetyltransf_10"/>
    <property type="match status" value="1"/>
</dbReference>
<dbReference type="Proteomes" id="UP000339690">
    <property type="component" value="Chromosome"/>
</dbReference>
<name>A0A5Q2TS53_9BACI</name>
<dbReference type="PANTHER" id="PTHR13355:SF11">
    <property type="entry name" value="GLUCOSAMINE 6-PHOSPHATE N-ACETYLTRANSFERASE"/>
    <property type="match status" value="1"/>
</dbReference>
<keyword evidence="2" id="KW-0808">Transferase</keyword>
<dbReference type="AlphaFoldDB" id="A0A5Q2TS53"/>
<dbReference type="GO" id="GO:0004343">
    <property type="term" value="F:glucosamine 6-phosphate N-acetyltransferase activity"/>
    <property type="evidence" value="ECO:0007669"/>
    <property type="project" value="TreeGrafter"/>
</dbReference>
<evidence type="ECO:0000313" key="2">
    <source>
        <dbReference type="EMBL" id="QGH35598.1"/>
    </source>
</evidence>
<protein>
    <submittedName>
        <fullName evidence="2">GNAT family N-acetyltransferase</fullName>
    </submittedName>
</protein>
<evidence type="ECO:0000313" key="3">
    <source>
        <dbReference type="Proteomes" id="UP000339690"/>
    </source>
</evidence>
<feature type="domain" description="N-acetyltransferase" evidence="1">
    <location>
        <begin position="1"/>
        <end position="140"/>
    </location>
</feature>
<dbReference type="RefSeq" id="WP_153791935.1">
    <property type="nucleotide sequence ID" value="NZ_CP045915.1"/>
</dbReference>
<reference evidence="2 3" key="1">
    <citation type="submission" date="2019-11" db="EMBL/GenBank/DDBJ databases">
        <title>Gracilibacillus salitolerans sp. nov., a moderate halophile isolated from a saline soil in northwest China.</title>
        <authorList>
            <person name="Gan L."/>
        </authorList>
    </citation>
    <scope>NUCLEOTIDE SEQUENCE [LARGE SCALE GENOMIC DNA]</scope>
    <source>
        <strain evidence="2 3">SCU50</strain>
    </source>
</reference>
<dbReference type="InterPro" id="IPR000182">
    <property type="entry name" value="GNAT_dom"/>
</dbReference>
<proteinExistence type="predicted"/>
<dbReference type="PANTHER" id="PTHR13355">
    <property type="entry name" value="GLUCOSAMINE 6-PHOSPHATE N-ACETYLTRANSFERASE"/>
    <property type="match status" value="1"/>
</dbReference>
<gene>
    <name evidence="2" type="ORF">GI584_16780</name>
</gene>
<accession>A0A5Q2TS53</accession>
<dbReference type="Gene3D" id="3.40.630.30">
    <property type="match status" value="1"/>
</dbReference>
<dbReference type="PROSITE" id="PS51186">
    <property type="entry name" value="GNAT"/>
    <property type="match status" value="1"/>
</dbReference>